<evidence type="ECO:0000256" key="13">
    <source>
        <dbReference type="PIRSR" id="PIRSR602401-1"/>
    </source>
</evidence>
<keyword evidence="12 15" id="KW-0472">Membrane</keyword>
<dbReference type="Proteomes" id="UP001172457">
    <property type="component" value="Chromosome 1"/>
</dbReference>
<dbReference type="CDD" id="cd11072">
    <property type="entry name" value="CYP71-like"/>
    <property type="match status" value="1"/>
</dbReference>
<dbReference type="GO" id="GO:0016712">
    <property type="term" value="F:oxidoreductase activity, acting on paired donors, with incorporation or reduction of molecular oxygen, reduced flavin or flavoprotein as one donor, and incorporation of one atom of oxygen"/>
    <property type="evidence" value="ECO:0007669"/>
    <property type="project" value="UniProtKB-ARBA"/>
</dbReference>
<dbReference type="PRINTS" id="PR00463">
    <property type="entry name" value="EP450I"/>
</dbReference>
<dbReference type="Gene3D" id="1.10.630.10">
    <property type="entry name" value="Cytochrome P450"/>
    <property type="match status" value="1"/>
</dbReference>
<keyword evidence="5 13" id="KW-0349">Heme</keyword>
<dbReference type="Pfam" id="PF00067">
    <property type="entry name" value="p450"/>
    <property type="match status" value="1"/>
</dbReference>
<keyword evidence="17" id="KW-1185">Reference proteome</keyword>
<evidence type="ECO:0000256" key="11">
    <source>
        <dbReference type="ARBA" id="ARBA00023033"/>
    </source>
</evidence>
<evidence type="ECO:0000256" key="10">
    <source>
        <dbReference type="ARBA" id="ARBA00023004"/>
    </source>
</evidence>
<comment type="subcellular location">
    <subcellularLocation>
        <location evidence="2">Membrane</location>
        <topology evidence="2">Single-pass membrane protein</topology>
    </subcellularLocation>
</comment>
<dbReference type="PROSITE" id="PS00086">
    <property type="entry name" value="CYTOCHROME_P450"/>
    <property type="match status" value="1"/>
</dbReference>
<comment type="similarity">
    <text evidence="4 14">Belongs to the cytochrome P450 family.</text>
</comment>
<gene>
    <name evidence="16" type="ORF">OSB04_003411</name>
</gene>
<dbReference type="GO" id="GO:0020037">
    <property type="term" value="F:heme binding"/>
    <property type="evidence" value="ECO:0007669"/>
    <property type="project" value="InterPro"/>
</dbReference>
<keyword evidence="6 15" id="KW-0812">Transmembrane</keyword>
<keyword evidence="11 14" id="KW-0503">Monooxygenase</keyword>
<dbReference type="SUPFAM" id="SSF48264">
    <property type="entry name" value="Cytochrome P450"/>
    <property type="match status" value="1"/>
</dbReference>
<evidence type="ECO:0000256" key="7">
    <source>
        <dbReference type="ARBA" id="ARBA00022723"/>
    </source>
</evidence>
<comment type="cofactor">
    <cofactor evidence="1 13">
        <name>heme</name>
        <dbReference type="ChEBI" id="CHEBI:30413"/>
    </cofactor>
</comment>
<dbReference type="InterPro" id="IPR002401">
    <property type="entry name" value="Cyt_P450_E_grp-I"/>
</dbReference>
<keyword evidence="9 14" id="KW-0560">Oxidoreductase</keyword>
<evidence type="ECO:0000313" key="17">
    <source>
        <dbReference type="Proteomes" id="UP001172457"/>
    </source>
</evidence>
<dbReference type="GO" id="GO:0016020">
    <property type="term" value="C:membrane"/>
    <property type="evidence" value="ECO:0007669"/>
    <property type="project" value="UniProtKB-SubCell"/>
</dbReference>
<dbReference type="GO" id="GO:0051762">
    <property type="term" value="P:sesquiterpene biosynthetic process"/>
    <property type="evidence" value="ECO:0007669"/>
    <property type="project" value="UniProtKB-ARBA"/>
</dbReference>
<comment type="pathway">
    <text evidence="3">Secondary metabolite biosynthesis; terpenoid biosynthesis.</text>
</comment>
<evidence type="ECO:0000256" key="5">
    <source>
        <dbReference type="ARBA" id="ARBA00022617"/>
    </source>
</evidence>
<dbReference type="FunFam" id="1.10.630.10:FF:000011">
    <property type="entry name" value="Cytochrome P450 83B1"/>
    <property type="match status" value="1"/>
</dbReference>
<dbReference type="EMBL" id="JARYMX010000001">
    <property type="protein sequence ID" value="KAJ9567445.1"/>
    <property type="molecule type" value="Genomic_DNA"/>
</dbReference>
<name>A0AA38U6H1_9ASTR</name>
<feature type="transmembrane region" description="Helical" evidence="15">
    <location>
        <begin position="13"/>
        <end position="33"/>
    </location>
</feature>
<dbReference type="AlphaFoldDB" id="A0AA38U6H1"/>
<evidence type="ECO:0000256" key="3">
    <source>
        <dbReference type="ARBA" id="ARBA00004721"/>
    </source>
</evidence>
<evidence type="ECO:0000256" key="8">
    <source>
        <dbReference type="ARBA" id="ARBA00022989"/>
    </source>
</evidence>
<evidence type="ECO:0000256" key="2">
    <source>
        <dbReference type="ARBA" id="ARBA00004167"/>
    </source>
</evidence>
<evidence type="ECO:0000256" key="9">
    <source>
        <dbReference type="ARBA" id="ARBA00023002"/>
    </source>
</evidence>
<dbReference type="GO" id="GO:0005506">
    <property type="term" value="F:iron ion binding"/>
    <property type="evidence" value="ECO:0007669"/>
    <property type="project" value="InterPro"/>
</dbReference>
<comment type="caution">
    <text evidence="16">The sequence shown here is derived from an EMBL/GenBank/DDBJ whole genome shotgun (WGS) entry which is preliminary data.</text>
</comment>
<dbReference type="PANTHER" id="PTHR47955">
    <property type="entry name" value="CYTOCHROME P450 FAMILY 71 PROTEIN"/>
    <property type="match status" value="1"/>
</dbReference>
<organism evidence="16 17">
    <name type="scientific">Centaurea solstitialis</name>
    <name type="common">yellow star-thistle</name>
    <dbReference type="NCBI Taxonomy" id="347529"/>
    <lineage>
        <taxon>Eukaryota</taxon>
        <taxon>Viridiplantae</taxon>
        <taxon>Streptophyta</taxon>
        <taxon>Embryophyta</taxon>
        <taxon>Tracheophyta</taxon>
        <taxon>Spermatophyta</taxon>
        <taxon>Magnoliopsida</taxon>
        <taxon>eudicotyledons</taxon>
        <taxon>Gunneridae</taxon>
        <taxon>Pentapetalae</taxon>
        <taxon>asterids</taxon>
        <taxon>campanulids</taxon>
        <taxon>Asterales</taxon>
        <taxon>Asteraceae</taxon>
        <taxon>Carduoideae</taxon>
        <taxon>Cardueae</taxon>
        <taxon>Centaureinae</taxon>
        <taxon>Centaurea</taxon>
    </lineage>
</organism>
<feature type="binding site" description="axial binding residue" evidence="13">
    <location>
        <position position="450"/>
    </location>
    <ligand>
        <name>heme</name>
        <dbReference type="ChEBI" id="CHEBI:30413"/>
    </ligand>
    <ligandPart>
        <name>Fe</name>
        <dbReference type="ChEBI" id="CHEBI:18248"/>
    </ligandPart>
</feature>
<dbReference type="InterPro" id="IPR017972">
    <property type="entry name" value="Cyt_P450_CS"/>
</dbReference>
<evidence type="ECO:0000256" key="14">
    <source>
        <dbReference type="RuleBase" id="RU000461"/>
    </source>
</evidence>
<evidence type="ECO:0000256" key="6">
    <source>
        <dbReference type="ARBA" id="ARBA00022692"/>
    </source>
</evidence>
<keyword evidence="10 13" id="KW-0408">Iron</keyword>
<dbReference type="InterPro" id="IPR001128">
    <property type="entry name" value="Cyt_P450"/>
</dbReference>
<evidence type="ECO:0000256" key="4">
    <source>
        <dbReference type="ARBA" id="ARBA00010617"/>
    </source>
</evidence>
<evidence type="ECO:0000256" key="15">
    <source>
        <dbReference type="SAM" id="Phobius"/>
    </source>
</evidence>
<protein>
    <recommendedName>
        <fullName evidence="18">Cytochrome P450</fullName>
    </recommendedName>
</protein>
<keyword evidence="7 13" id="KW-0479">Metal-binding</keyword>
<dbReference type="PANTHER" id="PTHR47955:SF22">
    <property type="entry name" value="CYTOCHROME P450 83B1-LIKE"/>
    <property type="match status" value="1"/>
</dbReference>
<evidence type="ECO:0008006" key="18">
    <source>
        <dbReference type="Google" id="ProtNLM"/>
    </source>
</evidence>
<dbReference type="PRINTS" id="PR00385">
    <property type="entry name" value="P450"/>
</dbReference>
<dbReference type="InterPro" id="IPR036396">
    <property type="entry name" value="Cyt_P450_sf"/>
</dbReference>
<accession>A0AA38U6H1</accession>
<reference evidence="16" key="1">
    <citation type="submission" date="2023-03" db="EMBL/GenBank/DDBJ databases">
        <title>Chromosome-scale reference genome and RAD-based genetic map of yellow starthistle (Centaurea solstitialis) reveal putative structural variation and QTLs associated with invader traits.</title>
        <authorList>
            <person name="Reatini B."/>
            <person name="Cang F.A."/>
            <person name="Jiang Q."/>
            <person name="Mckibben M.T.W."/>
            <person name="Barker M.S."/>
            <person name="Rieseberg L.H."/>
            <person name="Dlugosch K.M."/>
        </authorList>
    </citation>
    <scope>NUCLEOTIDE SEQUENCE</scope>
    <source>
        <strain evidence="16">CAN-66</strain>
        <tissue evidence="16">Leaf</tissue>
    </source>
</reference>
<keyword evidence="8 15" id="KW-1133">Transmembrane helix</keyword>
<evidence type="ECO:0000256" key="1">
    <source>
        <dbReference type="ARBA" id="ARBA00001971"/>
    </source>
</evidence>
<evidence type="ECO:0000256" key="12">
    <source>
        <dbReference type="ARBA" id="ARBA00023136"/>
    </source>
</evidence>
<proteinExistence type="inferred from homology"/>
<evidence type="ECO:0000313" key="16">
    <source>
        <dbReference type="EMBL" id="KAJ9567445.1"/>
    </source>
</evidence>
<sequence length="510" mass="58317">MAKDLFPCQTSKMAMFIITISITLPLFLLFILAKVRKFRTRLPPAPPGLPIIGNLHQLDTSHLPNYLWQLSKAYGPVMSLRLGCVQTLVVSSAKMAKEVLKTKDVIFCSRPVLTGQQKITYGYKGLILTPYNDYWREMRKICTLHLFTTRRVLSFRADREEEVFLMIDRIKYQIDTSSSEVVVNLNETIMTLTSTIVCRMAFGKRLGQEMSRFHELLLECQAVLVNFYYRDHFPLMGWLDRLNGSMARLEKNFNDMDEFYQELVDEHLNPERPNKMQDDIVDILLQLKKDNSSLGLTFDHIKAIIMDIFLAGTETGASAVVWAMTLLVKNPKVLKRVQQEVKNVVGNKGKVSEDDLHKLDYLKAVIKESLRLYPVTPLLVPRETNKICVLNGYTIPKKTLVYVNAWAIGRDPECWENPEDFDPERFVDSRYDYKGMDLEFIPFGSGRRACPGMPLGATTMELILSNLVYAFDWKLPNGMKGEDVDTLASPGLVLHKKNALCLVADYDCKS</sequence>